<dbReference type="GO" id="GO:0000731">
    <property type="term" value="P:DNA synthesis involved in DNA repair"/>
    <property type="evidence" value="ECO:0007669"/>
    <property type="project" value="TreeGrafter"/>
</dbReference>
<dbReference type="InterPro" id="IPR008921">
    <property type="entry name" value="DNA_pol3_clamp-load_cplx_C"/>
</dbReference>
<keyword evidence="4" id="KW-0067">ATP-binding</keyword>
<evidence type="ECO:0000256" key="3">
    <source>
        <dbReference type="ARBA" id="ARBA00022741"/>
    </source>
</evidence>
<dbReference type="Gene3D" id="1.20.272.10">
    <property type="match status" value="1"/>
</dbReference>
<dbReference type="SUPFAM" id="SSF52540">
    <property type="entry name" value="P-loop containing nucleoside triphosphate hydrolases"/>
    <property type="match status" value="1"/>
</dbReference>
<proteinExistence type="predicted"/>
<dbReference type="Pfam" id="PF16193">
    <property type="entry name" value="AAA_assoc_2"/>
    <property type="match status" value="1"/>
</dbReference>
<dbReference type="InterPro" id="IPR051314">
    <property type="entry name" value="AAA_ATPase_RarA/MGS1/WRNIP1"/>
</dbReference>
<dbReference type="GO" id="GO:0017116">
    <property type="term" value="F:single-stranded DNA helicase activity"/>
    <property type="evidence" value="ECO:0007669"/>
    <property type="project" value="TreeGrafter"/>
</dbReference>
<dbReference type="InterPro" id="IPR027417">
    <property type="entry name" value="P-loop_NTPase"/>
</dbReference>
<evidence type="ECO:0000256" key="2">
    <source>
        <dbReference type="ARBA" id="ARBA00020776"/>
    </source>
</evidence>
<dbReference type="Proteomes" id="UP000885690">
    <property type="component" value="Unassembled WGS sequence"/>
</dbReference>
<accession>A0A7C0U718</accession>
<dbReference type="Gene3D" id="1.10.8.60">
    <property type="match status" value="1"/>
</dbReference>
<dbReference type="GO" id="GO:0006261">
    <property type="term" value="P:DNA-templated DNA replication"/>
    <property type="evidence" value="ECO:0007669"/>
    <property type="project" value="TreeGrafter"/>
</dbReference>
<dbReference type="InterPro" id="IPR021886">
    <property type="entry name" value="MgsA_C"/>
</dbReference>
<comment type="function">
    <text evidence="1">DNA-dependent ATPase that plays important roles in cellular responses to stalled DNA replication processes.</text>
</comment>
<dbReference type="GO" id="GO:0005524">
    <property type="term" value="F:ATP binding"/>
    <property type="evidence" value="ECO:0007669"/>
    <property type="project" value="UniProtKB-KW"/>
</dbReference>
<dbReference type="Pfam" id="PF12002">
    <property type="entry name" value="MgsA_C"/>
    <property type="match status" value="1"/>
</dbReference>
<dbReference type="AlphaFoldDB" id="A0A7C0U718"/>
<feature type="domain" description="AAA+ ATPase" evidence="5">
    <location>
        <begin position="48"/>
        <end position="164"/>
    </location>
</feature>
<sequence length="420" mass="47248">MTPFSTEDVVEKAPLAWRLRPQNLEEFLGQRHLLSPGKPLRVMIEGDMVRSVIFYGPPGTGKTCLAHIIASKTQALFIGLSAVAAGKKDLIEVLEMANKRWREGARTLLFIDEIHRFNKIQQETLLPAVEQGQIILIGASTENPYFALVPGLRSRAQVFPFHPLSEEDLVTLLKRALDRFYPDIKVEEEALDLLARLSSGDGRKALNSLEVGITMVSEAHNPKLTAQVVTEVFQKSIPYDTQLHYDAISAFIKSMRGSDPDATLFWLAFMLEGGEDPLYIARRILITASEDVGLADPAATILAGTAYQGVKEIGLPEGALLLAHAALYVATAPKSNRSYVALRKAQEEVKERGNIQIPSHLRDSSSYTKRDKYLYPHKFPHHFVEQEYMPEPRLFYQPSDQGREARIKERLKKLWKERYG</sequence>
<dbReference type="Pfam" id="PF05496">
    <property type="entry name" value="RuvB_N"/>
    <property type="match status" value="1"/>
</dbReference>
<evidence type="ECO:0000256" key="1">
    <source>
        <dbReference type="ARBA" id="ARBA00002393"/>
    </source>
</evidence>
<evidence type="ECO:0000259" key="5">
    <source>
        <dbReference type="SMART" id="SM00382"/>
    </source>
</evidence>
<keyword evidence="3" id="KW-0547">Nucleotide-binding</keyword>
<dbReference type="GO" id="GO:0006310">
    <property type="term" value="P:DNA recombination"/>
    <property type="evidence" value="ECO:0007669"/>
    <property type="project" value="InterPro"/>
</dbReference>
<comment type="caution">
    <text evidence="6">The sequence shown here is derived from an EMBL/GenBank/DDBJ whole genome shotgun (WGS) entry which is preliminary data.</text>
</comment>
<dbReference type="InterPro" id="IPR032423">
    <property type="entry name" value="AAA_assoc_2"/>
</dbReference>
<dbReference type="GO" id="GO:0008047">
    <property type="term" value="F:enzyme activator activity"/>
    <property type="evidence" value="ECO:0007669"/>
    <property type="project" value="TreeGrafter"/>
</dbReference>
<name>A0A7C0U718_9BACT</name>
<dbReference type="SUPFAM" id="SSF48019">
    <property type="entry name" value="post-AAA+ oligomerization domain-like"/>
    <property type="match status" value="1"/>
</dbReference>
<dbReference type="CDD" id="cd18139">
    <property type="entry name" value="HLD_clamp_RarA"/>
    <property type="match status" value="1"/>
</dbReference>
<gene>
    <name evidence="6" type="ORF">ENF32_03700</name>
</gene>
<dbReference type="FunFam" id="1.20.272.10:FF:000001">
    <property type="entry name" value="Putative AAA family ATPase"/>
    <property type="match status" value="1"/>
</dbReference>
<reference evidence="6" key="1">
    <citation type="journal article" date="2020" name="mSystems">
        <title>Genome- and Community-Level Interaction Insights into Carbon Utilization and Element Cycling Functions of Hydrothermarchaeota in Hydrothermal Sediment.</title>
        <authorList>
            <person name="Zhou Z."/>
            <person name="Liu Y."/>
            <person name="Xu W."/>
            <person name="Pan J."/>
            <person name="Luo Z.H."/>
            <person name="Li M."/>
        </authorList>
    </citation>
    <scope>NUCLEOTIDE SEQUENCE [LARGE SCALE GENOMIC DNA]</scope>
    <source>
        <strain evidence="6">HyVt-115</strain>
    </source>
</reference>
<dbReference type="PANTHER" id="PTHR13779:SF7">
    <property type="entry name" value="ATPASE WRNIP1"/>
    <property type="match status" value="1"/>
</dbReference>
<dbReference type="Gene3D" id="3.40.50.300">
    <property type="entry name" value="P-loop containing nucleotide triphosphate hydrolases"/>
    <property type="match status" value="1"/>
</dbReference>
<dbReference type="GO" id="GO:0009378">
    <property type="term" value="F:four-way junction helicase activity"/>
    <property type="evidence" value="ECO:0007669"/>
    <property type="project" value="InterPro"/>
</dbReference>
<dbReference type="InterPro" id="IPR008824">
    <property type="entry name" value="RuvB-like_N"/>
</dbReference>
<dbReference type="CDD" id="cd00009">
    <property type="entry name" value="AAA"/>
    <property type="match status" value="1"/>
</dbReference>
<dbReference type="Gene3D" id="1.10.3710.10">
    <property type="entry name" value="DNA polymerase III clamp loader subunits, C-terminal domain"/>
    <property type="match status" value="1"/>
</dbReference>
<organism evidence="6">
    <name type="scientific">Thermosulfidibacter takaii</name>
    <dbReference type="NCBI Taxonomy" id="412593"/>
    <lineage>
        <taxon>Bacteria</taxon>
        <taxon>Pseudomonadati</taxon>
        <taxon>Thermosulfidibacterota</taxon>
        <taxon>Thermosulfidibacteria</taxon>
        <taxon>Thermosulfidibacterales</taxon>
        <taxon>Thermosulfidibacteraceae</taxon>
    </lineage>
</organism>
<evidence type="ECO:0000256" key="4">
    <source>
        <dbReference type="ARBA" id="ARBA00022840"/>
    </source>
</evidence>
<protein>
    <recommendedName>
        <fullName evidence="2">Replication-associated recombination protein A</fullName>
    </recommendedName>
</protein>
<dbReference type="PANTHER" id="PTHR13779">
    <property type="entry name" value="WERNER HELICASE-INTERACTING PROTEIN 1 FAMILY MEMBER"/>
    <property type="match status" value="1"/>
</dbReference>
<dbReference type="SMART" id="SM00382">
    <property type="entry name" value="AAA"/>
    <property type="match status" value="1"/>
</dbReference>
<evidence type="ECO:0000313" key="6">
    <source>
        <dbReference type="EMBL" id="HDD53153.1"/>
    </source>
</evidence>
<dbReference type="GO" id="GO:0003677">
    <property type="term" value="F:DNA binding"/>
    <property type="evidence" value="ECO:0007669"/>
    <property type="project" value="InterPro"/>
</dbReference>
<dbReference type="InterPro" id="IPR003593">
    <property type="entry name" value="AAA+_ATPase"/>
</dbReference>
<dbReference type="EMBL" id="DQWS01000141">
    <property type="protein sequence ID" value="HDD53153.1"/>
    <property type="molecule type" value="Genomic_DNA"/>
</dbReference>